<feature type="region of interest" description="Disordered" evidence="2">
    <location>
        <begin position="64"/>
        <end position="87"/>
    </location>
</feature>
<dbReference type="SUPFAM" id="SSF46565">
    <property type="entry name" value="Chaperone J-domain"/>
    <property type="match status" value="1"/>
</dbReference>
<dbReference type="OMA" id="CIKRENR"/>
<organism evidence="4 5">
    <name type="scientific">Jaculus jaculus</name>
    <name type="common">Lesser Egyptian jerboa</name>
    <dbReference type="NCBI Taxonomy" id="51337"/>
    <lineage>
        <taxon>Eukaryota</taxon>
        <taxon>Metazoa</taxon>
        <taxon>Chordata</taxon>
        <taxon>Craniata</taxon>
        <taxon>Vertebrata</taxon>
        <taxon>Euteleostomi</taxon>
        <taxon>Mammalia</taxon>
        <taxon>Eutheria</taxon>
        <taxon>Euarchontoglires</taxon>
        <taxon>Glires</taxon>
        <taxon>Rodentia</taxon>
        <taxon>Myomorpha</taxon>
        <taxon>Dipodoidea</taxon>
        <taxon>Dipodidae</taxon>
        <taxon>Dipodinae</taxon>
        <taxon>Jaculus</taxon>
    </lineage>
</organism>
<dbReference type="GO" id="GO:0030544">
    <property type="term" value="F:Hsp70 protein binding"/>
    <property type="evidence" value="ECO:0007669"/>
    <property type="project" value="InterPro"/>
</dbReference>
<dbReference type="Pfam" id="PF00226">
    <property type="entry name" value="DnaJ"/>
    <property type="match status" value="1"/>
</dbReference>
<dbReference type="GeneTree" id="ENSGT00940000163788"/>
<feature type="compositionally biased region" description="Basic and acidic residues" evidence="2">
    <location>
        <begin position="64"/>
        <end position="73"/>
    </location>
</feature>
<proteinExistence type="predicted"/>
<dbReference type="PROSITE" id="PS50076">
    <property type="entry name" value="DNAJ_2"/>
    <property type="match status" value="1"/>
</dbReference>
<accession>A0A8C5P4M5</accession>
<dbReference type="PANTHER" id="PTHR45168:SF1">
    <property type="entry name" value="DNAJ HOMOLOG SUBFAMILY B MEMBER 2"/>
    <property type="match status" value="1"/>
</dbReference>
<reference evidence="4" key="2">
    <citation type="submission" date="2025-09" db="UniProtKB">
        <authorList>
            <consortium name="Ensembl"/>
        </authorList>
    </citation>
    <scope>IDENTIFICATION</scope>
</reference>
<dbReference type="SMART" id="SM00271">
    <property type="entry name" value="DnaJ"/>
    <property type="match status" value="1"/>
</dbReference>
<evidence type="ECO:0000256" key="2">
    <source>
        <dbReference type="SAM" id="MobiDB-lite"/>
    </source>
</evidence>
<feature type="domain" description="J" evidence="3">
    <location>
        <begin position="3"/>
        <end position="69"/>
    </location>
</feature>
<evidence type="ECO:0000313" key="4">
    <source>
        <dbReference type="Ensembl" id="ENSJJAP00000022715.1"/>
    </source>
</evidence>
<evidence type="ECO:0000313" key="5">
    <source>
        <dbReference type="Proteomes" id="UP000694385"/>
    </source>
</evidence>
<keyword evidence="1" id="KW-0143">Chaperone</keyword>
<dbReference type="Proteomes" id="UP000694385">
    <property type="component" value="Unassembled WGS sequence"/>
</dbReference>
<name>A0A8C5P4M5_JACJA</name>
<reference evidence="4" key="1">
    <citation type="submission" date="2025-08" db="UniProtKB">
        <authorList>
            <consortium name="Ensembl"/>
        </authorList>
    </citation>
    <scope>IDENTIFICATION</scope>
</reference>
<keyword evidence="5" id="KW-1185">Reference proteome</keyword>
<sequence length="219" mass="24779">MVSYYEVLGVPQNASSSDIKKAFHQLALRVHPDKNPEAKEAAEEKFKQVAEAYRVLSDAQKRRGYDRSLEDNTQRANIGGGRDEPHLQEDEDVCVERPHRIFQNFSDYEDFSGDYFFPGHMGVPRRYTSSSLFDVIPLLDTGFSTFVSLGSRPTPSASEPFVPFVSRGMGNFRLVTTCSQIVSGKRIVTKTVVENVRRTFKMGKERPCHQSPPRHVCVC</sequence>
<dbReference type="PRINTS" id="PR00625">
    <property type="entry name" value="JDOMAIN"/>
</dbReference>
<evidence type="ECO:0000256" key="1">
    <source>
        <dbReference type="ARBA" id="ARBA00023186"/>
    </source>
</evidence>
<dbReference type="PANTHER" id="PTHR45168">
    <property type="entry name" value="DNAJ HOMOLOG SUBFAMILY B MEMBER 2"/>
    <property type="match status" value="1"/>
</dbReference>
<dbReference type="Gene3D" id="1.10.287.110">
    <property type="entry name" value="DnaJ domain"/>
    <property type="match status" value="1"/>
</dbReference>
<dbReference type="AlphaFoldDB" id="A0A8C5P4M5"/>
<dbReference type="GO" id="GO:0051082">
    <property type="term" value="F:unfolded protein binding"/>
    <property type="evidence" value="ECO:0007669"/>
    <property type="project" value="InterPro"/>
</dbReference>
<protein>
    <submittedName>
        <fullName evidence="4">RIKEN cDNA 4930503B20 gene</fullName>
    </submittedName>
</protein>
<dbReference type="InterPro" id="IPR001623">
    <property type="entry name" value="DnaJ_domain"/>
</dbReference>
<evidence type="ECO:0000259" key="3">
    <source>
        <dbReference type="PROSITE" id="PS50076"/>
    </source>
</evidence>
<dbReference type="InterPro" id="IPR036869">
    <property type="entry name" value="J_dom_sf"/>
</dbReference>
<dbReference type="InterPro" id="IPR043183">
    <property type="entry name" value="DNJB2/6-like"/>
</dbReference>
<dbReference type="Ensembl" id="ENSJJAT00000029285.1">
    <property type="protein sequence ID" value="ENSJJAP00000022715.1"/>
    <property type="gene ID" value="ENSJJAG00000022696.1"/>
</dbReference>
<dbReference type="CDD" id="cd06257">
    <property type="entry name" value="DnaJ"/>
    <property type="match status" value="1"/>
</dbReference>